<reference evidence="3 4" key="1">
    <citation type="submission" date="2020-08" db="EMBL/GenBank/DDBJ databases">
        <title>Genomic Encyclopedia of Type Strains, Phase IV (KMG-IV): sequencing the most valuable type-strain genomes for metagenomic binning, comparative biology and taxonomic classification.</title>
        <authorList>
            <person name="Goeker M."/>
        </authorList>
    </citation>
    <scope>NUCLEOTIDE SEQUENCE [LARGE SCALE GENOMIC DNA]</scope>
    <source>
        <strain evidence="3 4">DSM 102189</strain>
    </source>
</reference>
<dbReference type="InterPro" id="IPR027417">
    <property type="entry name" value="P-loop_NTPase"/>
</dbReference>
<keyword evidence="4" id="KW-1185">Reference proteome</keyword>
<dbReference type="Gene3D" id="1.10.8.80">
    <property type="entry name" value="Magnesium chelatase subunit I, C-Terminal domain"/>
    <property type="match status" value="1"/>
</dbReference>
<evidence type="ECO:0000313" key="4">
    <source>
        <dbReference type="Proteomes" id="UP000538147"/>
    </source>
</evidence>
<dbReference type="InterPro" id="IPR002035">
    <property type="entry name" value="VWF_A"/>
</dbReference>
<name>A0A841LDJ4_9SPHN</name>
<dbReference type="Proteomes" id="UP000538147">
    <property type="component" value="Unassembled WGS sequence"/>
</dbReference>
<dbReference type="Gene3D" id="3.40.50.300">
    <property type="entry name" value="P-loop containing nucleotide triphosphate hydrolases"/>
    <property type="match status" value="1"/>
</dbReference>
<dbReference type="GO" id="GO:0016851">
    <property type="term" value="F:magnesium chelatase activity"/>
    <property type="evidence" value="ECO:0007669"/>
    <property type="project" value="UniProtKB-EC"/>
</dbReference>
<organism evidence="3 4">
    <name type="scientific">Polymorphobacter multimanifer</name>
    <dbReference type="NCBI Taxonomy" id="1070431"/>
    <lineage>
        <taxon>Bacteria</taxon>
        <taxon>Pseudomonadati</taxon>
        <taxon>Pseudomonadota</taxon>
        <taxon>Alphaproteobacteria</taxon>
        <taxon>Sphingomonadales</taxon>
        <taxon>Sphingosinicellaceae</taxon>
        <taxon>Polymorphobacter</taxon>
    </lineage>
</organism>
<gene>
    <name evidence="3" type="ORF">FHS79_001386</name>
</gene>
<feature type="domain" description="VWFA" evidence="2">
    <location>
        <begin position="409"/>
        <end position="546"/>
    </location>
</feature>
<dbReference type="PANTHER" id="PTHR43473">
    <property type="entry name" value="MAGNESIUM-CHELATASE SUBUNIT CHLD, CHLOROPLASTIC"/>
    <property type="match status" value="1"/>
</dbReference>
<dbReference type="Pfam" id="PF13519">
    <property type="entry name" value="VWA_2"/>
    <property type="match status" value="1"/>
</dbReference>
<dbReference type="Gene3D" id="3.40.50.410">
    <property type="entry name" value="von Willebrand factor, type A domain"/>
    <property type="match status" value="1"/>
</dbReference>
<accession>A0A841LDJ4</accession>
<proteinExistence type="predicted"/>
<dbReference type="SMART" id="SM00327">
    <property type="entry name" value="VWA"/>
    <property type="match status" value="1"/>
</dbReference>
<dbReference type="InterPro" id="IPR036465">
    <property type="entry name" value="vWFA_dom_sf"/>
</dbReference>
<dbReference type="SUPFAM" id="SSF53300">
    <property type="entry name" value="vWA-like"/>
    <property type="match status" value="1"/>
</dbReference>
<dbReference type="PANTHER" id="PTHR43473:SF2">
    <property type="entry name" value="MAGNESIUM-CHELATASE SUBUNIT CHLD, CHLOROPLASTIC"/>
    <property type="match status" value="1"/>
</dbReference>
<comment type="caution">
    <text evidence="3">The sequence shown here is derived from an EMBL/GenBank/DDBJ whole genome shotgun (WGS) entry which is preliminary data.</text>
</comment>
<evidence type="ECO:0000259" key="2">
    <source>
        <dbReference type="PROSITE" id="PS50234"/>
    </source>
</evidence>
<dbReference type="EMBL" id="JACIIV010000008">
    <property type="protein sequence ID" value="MBB6227222.1"/>
    <property type="molecule type" value="Genomic_DNA"/>
</dbReference>
<dbReference type="EC" id="6.6.1.1" evidence="3"/>
<keyword evidence="3" id="KW-0436">Ligase</keyword>
<evidence type="ECO:0000256" key="1">
    <source>
        <dbReference type="SAM" id="MobiDB-lite"/>
    </source>
</evidence>
<dbReference type="AlphaFoldDB" id="A0A841LDJ4"/>
<feature type="compositionally biased region" description="Pro residues" evidence="1">
    <location>
        <begin position="275"/>
        <end position="293"/>
    </location>
</feature>
<protein>
    <submittedName>
        <fullName evidence="3">Magnesium chelatase subunit D</fullName>
        <ecNumber evidence="3">6.6.1.1</ecNumber>
    </submittedName>
</protein>
<dbReference type="Pfam" id="PF17863">
    <property type="entry name" value="AAA_lid_2"/>
    <property type="match status" value="1"/>
</dbReference>
<feature type="region of interest" description="Disordered" evidence="1">
    <location>
        <begin position="260"/>
        <end position="303"/>
    </location>
</feature>
<dbReference type="PROSITE" id="PS50234">
    <property type="entry name" value="VWFA"/>
    <property type="match status" value="1"/>
</dbReference>
<dbReference type="InterPro" id="IPR041628">
    <property type="entry name" value="ChlI/MoxR_AAA_lid"/>
</dbReference>
<evidence type="ECO:0000313" key="3">
    <source>
        <dbReference type="EMBL" id="MBB6227222.1"/>
    </source>
</evidence>
<sequence length="590" mass="60500">MNAMAKAGLLDAPAEAAPDAAAAAAARWALALAAIPLIADAPMLGGIWMKAPPGPVRDIWCEALARHKPVRRLPSSADADALDGGLDLAATLAAGRPAQRPGLLAELGDGILLVPMAERLSRSLAARLAASLDERGPVVVLLDESPPPEPGEMPENPIPQSLIERLAIHLDLTGVRLPMAALLAGETPDLDPFMPEGDMTRVDDPAGNLAAAAVALGIASVRAPIHALRLAHAHARSDGRSGPAAPDLQLAAALVLGPRATRLPPGDAPQEPENDPPPPDEPPPPNPDTPPDSPDNEQQQPNPEDLTDLVLEAAAATIPPGVLDSLSKGLAAKNSAGGSAGAKLRSITSGRPAGVRAGAPGRGARLAIIETIKTAAPRQKLRPPRDDGRLTIRHDDLRIRRFVARAASTTIFAVDASGSAAFTRLAETKGAIELLLAQAYVKRAEVALVAFRGTEALLALPPTRSLARAKKELAALAAGGGTPIAAGLALARRVAETERGRGRTPLIVILTDGRANVPDASGKPPQEAALAEARALATTGIRAVFIDCAARPRPEGPALAAAMGAPHVPLPRLDAKAVVAAVEVAQKAIT</sequence>